<comment type="caution">
    <text evidence="1">The sequence shown here is derived from an EMBL/GenBank/DDBJ whole genome shotgun (WGS) entry which is preliminary data.</text>
</comment>
<protein>
    <submittedName>
        <fullName evidence="1">8846_t:CDS:1</fullName>
    </submittedName>
</protein>
<accession>A0ACA9K4A5</accession>
<evidence type="ECO:0000313" key="1">
    <source>
        <dbReference type="EMBL" id="CAG8451450.1"/>
    </source>
</evidence>
<dbReference type="EMBL" id="CAJVPM010000758">
    <property type="protein sequence ID" value="CAG8451450.1"/>
    <property type="molecule type" value="Genomic_DNA"/>
</dbReference>
<keyword evidence="2" id="KW-1185">Reference proteome</keyword>
<evidence type="ECO:0000313" key="2">
    <source>
        <dbReference type="Proteomes" id="UP000789860"/>
    </source>
</evidence>
<gene>
    <name evidence="1" type="ORF">SCALOS_LOCUS1202</name>
</gene>
<feature type="non-terminal residue" evidence="1">
    <location>
        <position position="1"/>
    </location>
</feature>
<reference evidence="1" key="1">
    <citation type="submission" date="2021-06" db="EMBL/GenBank/DDBJ databases">
        <authorList>
            <person name="Kallberg Y."/>
            <person name="Tangrot J."/>
            <person name="Rosling A."/>
        </authorList>
    </citation>
    <scope>NUCLEOTIDE SEQUENCE</scope>
    <source>
        <strain evidence="1">AU212A</strain>
    </source>
</reference>
<organism evidence="1 2">
    <name type="scientific">Scutellospora calospora</name>
    <dbReference type="NCBI Taxonomy" id="85575"/>
    <lineage>
        <taxon>Eukaryota</taxon>
        <taxon>Fungi</taxon>
        <taxon>Fungi incertae sedis</taxon>
        <taxon>Mucoromycota</taxon>
        <taxon>Glomeromycotina</taxon>
        <taxon>Glomeromycetes</taxon>
        <taxon>Diversisporales</taxon>
        <taxon>Gigasporaceae</taxon>
        <taxon>Scutellospora</taxon>
    </lineage>
</organism>
<proteinExistence type="predicted"/>
<name>A0ACA9K4A5_9GLOM</name>
<sequence>DQNILDFEDRRPEDRNLISSSTPINKDNVHLIMEEIAKVFRDAATEANARASEAQEQNRTQGQERTQNQPN</sequence>
<dbReference type="Proteomes" id="UP000789860">
    <property type="component" value="Unassembled WGS sequence"/>
</dbReference>